<gene>
    <name evidence="2" type="ORF">KJ970_13960</name>
</gene>
<feature type="transmembrane region" description="Helical" evidence="1">
    <location>
        <begin position="21"/>
        <end position="42"/>
    </location>
</feature>
<keyword evidence="1" id="KW-0472">Membrane</keyword>
<dbReference type="Pfam" id="PF20244">
    <property type="entry name" value="DUF6599"/>
    <property type="match status" value="1"/>
</dbReference>
<dbReference type="Proteomes" id="UP000777784">
    <property type="component" value="Unassembled WGS sequence"/>
</dbReference>
<evidence type="ECO:0000313" key="3">
    <source>
        <dbReference type="Proteomes" id="UP000777784"/>
    </source>
</evidence>
<comment type="caution">
    <text evidence="2">The sequence shown here is derived from an EMBL/GenBank/DDBJ whole genome shotgun (WGS) entry which is preliminary data.</text>
</comment>
<proteinExistence type="predicted"/>
<protein>
    <submittedName>
        <fullName evidence="2">Uncharacterized protein</fullName>
    </submittedName>
</protein>
<dbReference type="InterPro" id="IPR046534">
    <property type="entry name" value="DUF6599"/>
</dbReference>
<dbReference type="AlphaFoldDB" id="A0A948W7A4"/>
<name>A0A948W7A4_UNCEI</name>
<keyword evidence="1" id="KW-0812">Transmembrane</keyword>
<evidence type="ECO:0000256" key="1">
    <source>
        <dbReference type="SAM" id="Phobius"/>
    </source>
</evidence>
<reference evidence="2" key="1">
    <citation type="submission" date="2021-05" db="EMBL/GenBank/DDBJ databases">
        <title>Energy efficiency and biological interactions define the core microbiome of deep oligotrophic groundwater.</title>
        <authorList>
            <person name="Mehrshad M."/>
            <person name="Lopez-Fernandez M."/>
            <person name="Bell E."/>
            <person name="Bernier-Latmani R."/>
            <person name="Bertilsson S."/>
            <person name="Dopson M."/>
        </authorList>
    </citation>
    <scope>NUCLEOTIDE SEQUENCE</scope>
    <source>
        <strain evidence="2">Modern_marine.mb.64</strain>
    </source>
</reference>
<organism evidence="2 3">
    <name type="scientific">Eiseniibacteriota bacterium</name>
    <dbReference type="NCBI Taxonomy" id="2212470"/>
    <lineage>
        <taxon>Bacteria</taxon>
        <taxon>Candidatus Eiseniibacteriota</taxon>
    </lineage>
</organism>
<keyword evidence="1" id="KW-1133">Transmembrane helix</keyword>
<sequence>MVLSQWGWGKRGWGAGRQARTLAAGFVVSAGLVLALGIFLAACSDDKGNGGTEPTIRHPQDFIPQGTSGMSLNGSVQVATNAEELQQVINGGYGVYLTYNFQELALQNYLGNVAGSQASLDVYIYDMGTAEDAADLHHDVEINGSGSYEELDDVGDEERLFIGLGWQKIQFLKGQYWVRIYIDSSTEDAKTLLDLFGTAVVDEIAG</sequence>
<evidence type="ECO:0000313" key="2">
    <source>
        <dbReference type="EMBL" id="MBU2692020.1"/>
    </source>
</evidence>
<accession>A0A948W7A4</accession>
<dbReference type="EMBL" id="JAHJDP010000084">
    <property type="protein sequence ID" value="MBU2692020.1"/>
    <property type="molecule type" value="Genomic_DNA"/>
</dbReference>